<comment type="caution">
    <text evidence="3">The sequence shown here is derived from an EMBL/GenBank/DDBJ whole genome shotgun (WGS) entry which is preliminary data.</text>
</comment>
<sequence length="233" mass="24509">MKKMASLVAGSMLMLAAGGAGAYTINYDHAIPLPQNGGYSSPYAGVQVETFDSAPFLWNWSGDYLIRTGSASGLAAAPAYMNPLSTADATPYIAVPFRESNGTATATQTTAVLGDTFNYFGLWWGSIDGVNGGLGINNKLSFYKDGNLVETVTGDQVIAPLVAAGSWTSDDNNRYVNLLGLPDFDSFSLTSVGRAFEADNIAVGVVPVPEPTTVLLLGVGFAGLAFWRRKKTV</sequence>
<dbReference type="RefSeq" id="WP_183346511.1">
    <property type="nucleotide sequence ID" value="NZ_BLXY01000002.1"/>
</dbReference>
<feature type="signal peptide" evidence="1">
    <location>
        <begin position="1"/>
        <end position="22"/>
    </location>
</feature>
<dbReference type="EMBL" id="BLXY01000002">
    <property type="protein sequence ID" value="GFO63668.1"/>
    <property type="molecule type" value="Genomic_DNA"/>
</dbReference>
<dbReference type="InterPro" id="IPR013424">
    <property type="entry name" value="Ice-binding_C"/>
</dbReference>
<evidence type="ECO:0000313" key="4">
    <source>
        <dbReference type="Proteomes" id="UP000568888"/>
    </source>
</evidence>
<feature type="chain" id="PRO_5028304567" description="Ice-binding protein C-terminal domain-containing protein" evidence="1">
    <location>
        <begin position="23"/>
        <end position="233"/>
    </location>
</feature>
<dbReference type="Proteomes" id="UP000568888">
    <property type="component" value="Unassembled WGS sequence"/>
</dbReference>
<protein>
    <recommendedName>
        <fullName evidence="2">Ice-binding protein C-terminal domain-containing protein</fullName>
    </recommendedName>
</protein>
<evidence type="ECO:0000259" key="2">
    <source>
        <dbReference type="Pfam" id="PF07589"/>
    </source>
</evidence>
<reference evidence="4" key="1">
    <citation type="submission" date="2020-06" db="EMBL/GenBank/DDBJ databases">
        <title>Draft genomic sequecing of Geomonas sp. Red736.</title>
        <authorList>
            <person name="Itoh H."/>
            <person name="Xu Z.X."/>
            <person name="Ushijima N."/>
            <person name="Masuda Y."/>
            <person name="Shiratori Y."/>
            <person name="Senoo K."/>
        </authorList>
    </citation>
    <scope>NUCLEOTIDE SEQUENCE [LARGE SCALE GENOMIC DNA]</scope>
    <source>
        <strain evidence="4">Red736</strain>
    </source>
</reference>
<feature type="domain" description="Ice-binding protein C-terminal" evidence="2">
    <location>
        <begin position="207"/>
        <end position="230"/>
    </location>
</feature>
<name>A0A6V8MU16_9BACT</name>
<accession>A0A6V8MU16</accession>
<gene>
    <name evidence="3" type="ORF">GMPD_15870</name>
</gene>
<organism evidence="3 4">
    <name type="scientific">Geomonas paludis</name>
    <dbReference type="NCBI Taxonomy" id="2740185"/>
    <lineage>
        <taxon>Bacteria</taxon>
        <taxon>Pseudomonadati</taxon>
        <taxon>Thermodesulfobacteriota</taxon>
        <taxon>Desulfuromonadia</taxon>
        <taxon>Geobacterales</taxon>
        <taxon>Geobacteraceae</taxon>
        <taxon>Geomonas</taxon>
    </lineage>
</organism>
<dbReference type="Pfam" id="PF07589">
    <property type="entry name" value="PEP-CTERM"/>
    <property type="match status" value="1"/>
</dbReference>
<dbReference type="AlphaFoldDB" id="A0A6V8MU16"/>
<proteinExistence type="predicted"/>
<evidence type="ECO:0000256" key="1">
    <source>
        <dbReference type="SAM" id="SignalP"/>
    </source>
</evidence>
<evidence type="ECO:0000313" key="3">
    <source>
        <dbReference type="EMBL" id="GFO63668.1"/>
    </source>
</evidence>
<dbReference type="NCBIfam" id="TIGR02595">
    <property type="entry name" value="PEP_CTERM"/>
    <property type="match status" value="1"/>
</dbReference>
<keyword evidence="1" id="KW-0732">Signal</keyword>